<keyword evidence="6 9" id="KW-1133">Transmembrane helix</keyword>
<evidence type="ECO:0000256" key="8">
    <source>
        <dbReference type="ARBA" id="ARBA00023143"/>
    </source>
</evidence>
<comment type="function">
    <text evidence="9">Role in flagellar biosynthesis.</text>
</comment>
<dbReference type="GO" id="GO:0009306">
    <property type="term" value="P:protein secretion"/>
    <property type="evidence" value="ECO:0007669"/>
    <property type="project" value="InterPro"/>
</dbReference>
<dbReference type="PATRIC" id="fig|543877.4.peg.1951"/>
<dbReference type="Pfam" id="PF01313">
    <property type="entry name" value="Bac_export_3"/>
    <property type="match status" value="1"/>
</dbReference>
<accession>A0A0G3XBJ3</accession>
<feature type="transmembrane region" description="Helical" evidence="9">
    <location>
        <begin position="51"/>
        <end position="71"/>
    </location>
</feature>
<dbReference type="GO" id="GO:0009425">
    <property type="term" value="C:bacterial-type flagellum basal body"/>
    <property type="evidence" value="ECO:0007669"/>
    <property type="project" value="UniProtKB-SubCell"/>
</dbReference>
<evidence type="ECO:0000313" key="11">
    <source>
        <dbReference type="Proteomes" id="UP000037643"/>
    </source>
</evidence>
<keyword evidence="5 9" id="KW-0812">Transmembrane</keyword>
<comment type="subcellular location">
    <subcellularLocation>
        <location evidence="1 9">Cell membrane</location>
        <topology evidence="1">Multi-pass membrane protein</topology>
    </subcellularLocation>
    <subcellularLocation>
        <location evidence="9">Bacterial flagellum basal body</location>
    </subcellularLocation>
</comment>
<comment type="similarity">
    <text evidence="2 9">Belongs to the FliQ/MopD/SpaQ family.</text>
</comment>
<sequence length="89" mass="9421">MGADRALSLMNDMLWNAALIAGPVLLITLVVGLLVSVLQVATQIQEITLSYVPKTIAAGLALIVLGPWMVAKLSDFSRSLYLLIPSLGS</sequence>
<organism evidence="10 11">
    <name type="scientific">Pelagerythrobacter marensis</name>
    <dbReference type="NCBI Taxonomy" id="543877"/>
    <lineage>
        <taxon>Bacteria</taxon>
        <taxon>Pseudomonadati</taxon>
        <taxon>Pseudomonadota</taxon>
        <taxon>Alphaproteobacteria</taxon>
        <taxon>Sphingomonadales</taxon>
        <taxon>Erythrobacteraceae</taxon>
        <taxon>Pelagerythrobacter</taxon>
    </lineage>
</organism>
<feature type="transmembrane region" description="Helical" evidence="9">
    <location>
        <begin position="14"/>
        <end position="39"/>
    </location>
</feature>
<evidence type="ECO:0000256" key="3">
    <source>
        <dbReference type="ARBA" id="ARBA00021718"/>
    </source>
</evidence>
<dbReference type="InterPro" id="IPR002191">
    <property type="entry name" value="Bac_export_3"/>
</dbReference>
<dbReference type="PANTHER" id="PTHR34040:SF2">
    <property type="entry name" value="FLAGELLAR BIOSYNTHETIC PROTEIN FLIQ"/>
    <property type="match status" value="1"/>
</dbReference>
<keyword evidence="8 9" id="KW-0975">Bacterial flagellum</keyword>
<name>A0A0G3XBJ3_9SPHN</name>
<evidence type="ECO:0000313" key="10">
    <source>
        <dbReference type="EMBL" id="AKM07984.1"/>
    </source>
</evidence>
<keyword evidence="4 9" id="KW-1003">Cell membrane</keyword>
<dbReference type="PIRSF" id="PIRSF004669">
    <property type="entry name" value="FliQ"/>
    <property type="match status" value="1"/>
</dbReference>
<proteinExistence type="inferred from homology"/>
<evidence type="ECO:0000256" key="5">
    <source>
        <dbReference type="ARBA" id="ARBA00022692"/>
    </source>
</evidence>
<keyword evidence="7 9" id="KW-0472">Membrane</keyword>
<dbReference type="GO" id="GO:0005886">
    <property type="term" value="C:plasma membrane"/>
    <property type="evidence" value="ECO:0007669"/>
    <property type="project" value="UniProtKB-SubCell"/>
</dbReference>
<reference evidence="10 11" key="1">
    <citation type="submission" date="2015-06" db="EMBL/GenBank/DDBJ databases">
        <authorList>
            <person name="Kim K.M."/>
        </authorList>
    </citation>
    <scope>NUCLEOTIDE SEQUENCE [LARGE SCALE GENOMIC DNA]</scope>
    <source>
        <strain evidence="10 11">KCTC 22370</strain>
    </source>
</reference>
<dbReference type="InterPro" id="IPR006305">
    <property type="entry name" value="FliQ"/>
</dbReference>
<dbReference type="PANTHER" id="PTHR34040">
    <property type="entry name" value="FLAGELLAR BIOSYNTHETIC PROTEIN FLIQ"/>
    <property type="match status" value="1"/>
</dbReference>
<evidence type="ECO:0000256" key="4">
    <source>
        <dbReference type="ARBA" id="ARBA00022475"/>
    </source>
</evidence>
<dbReference type="AlphaFoldDB" id="A0A0G3XBJ3"/>
<keyword evidence="10" id="KW-0282">Flagellum</keyword>
<dbReference type="NCBIfam" id="TIGR01402">
    <property type="entry name" value="fliQ"/>
    <property type="match status" value="1"/>
</dbReference>
<dbReference type="Proteomes" id="UP000037643">
    <property type="component" value="Chromosome"/>
</dbReference>
<dbReference type="OrthoDB" id="9806440at2"/>
<evidence type="ECO:0000256" key="1">
    <source>
        <dbReference type="ARBA" id="ARBA00004651"/>
    </source>
</evidence>
<dbReference type="GO" id="GO:0044780">
    <property type="term" value="P:bacterial-type flagellum assembly"/>
    <property type="evidence" value="ECO:0007669"/>
    <property type="project" value="InterPro"/>
</dbReference>
<evidence type="ECO:0000256" key="6">
    <source>
        <dbReference type="ARBA" id="ARBA00022989"/>
    </source>
</evidence>
<protein>
    <recommendedName>
        <fullName evidence="3 9">Flagellar biosynthetic protein FliQ</fullName>
    </recommendedName>
</protein>
<evidence type="ECO:0000256" key="2">
    <source>
        <dbReference type="ARBA" id="ARBA00006156"/>
    </source>
</evidence>
<dbReference type="RefSeq" id="WP_047806884.1">
    <property type="nucleotide sequence ID" value="NZ_CP011805.1"/>
</dbReference>
<dbReference type="STRING" id="543877.AM2010_1922"/>
<keyword evidence="10" id="KW-0969">Cilium</keyword>
<dbReference type="KEGG" id="amx:AM2010_1922"/>
<gene>
    <name evidence="9" type="primary">fliQ</name>
    <name evidence="10" type="ORF">AM2010_1922</name>
</gene>
<keyword evidence="10" id="KW-0966">Cell projection</keyword>
<keyword evidence="11" id="KW-1185">Reference proteome</keyword>
<evidence type="ECO:0000256" key="9">
    <source>
        <dbReference type="RuleBase" id="RU364090"/>
    </source>
</evidence>
<dbReference type="PRINTS" id="PR00952">
    <property type="entry name" value="TYPE3IMQPROT"/>
</dbReference>
<evidence type="ECO:0000256" key="7">
    <source>
        <dbReference type="ARBA" id="ARBA00023136"/>
    </source>
</evidence>
<dbReference type="EMBL" id="CP011805">
    <property type="protein sequence ID" value="AKM07984.1"/>
    <property type="molecule type" value="Genomic_DNA"/>
</dbReference>